<evidence type="ECO:0000256" key="8">
    <source>
        <dbReference type="SAM" id="Phobius"/>
    </source>
</evidence>
<feature type="transmembrane region" description="Helical" evidence="8">
    <location>
        <begin position="291"/>
        <end position="310"/>
    </location>
</feature>
<evidence type="ECO:0000256" key="4">
    <source>
        <dbReference type="ARBA" id="ARBA00022801"/>
    </source>
</evidence>
<evidence type="ECO:0000313" key="11">
    <source>
        <dbReference type="Proteomes" id="UP000230607"/>
    </source>
</evidence>
<keyword evidence="7 8" id="KW-0472">Membrane</keyword>
<organism evidence="10 11">
    <name type="scientific">Candidatus Nitrosotalea okcheonensis</name>
    <dbReference type="NCBI Taxonomy" id="1903276"/>
    <lineage>
        <taxon>Archaea</taxon>
        <taxon>Nitrososphaerota</taxon>
        <taxon>Nitrososphaeria</taxon>
        <taxon>Nitrosotaleales</taxon>
        <taxon>Nitrosotaleaceae</taxon>
        <taxon>Nitrosotalea</taxon>
    </lineage>
</organism>
<evidence type="ECO:0000256" key="1">
    <source>
        <dbReference type="ARBA" id="ARBA00004141"/>
    </source>
</evidence>
<keyword evidence="5" id="KW-0809">Transit peptide</keyword>
<proteinExistence type="predicted"/>
<feature type="transmembrane region" description="Helical" evidence="8">
    <location>
        <begin position="205"/>
        <end position="225"/>
    </location>
</feature>
<dbReference type="Pfam" id="PF02163">
    <property type="entry name" value="Peptidase_M50"/>
    <property type="match status" value="1"/>
</dbReference>
<dbReference type="CDD" id="cd06160">
    <property type="entry name" value="S2P-M50_like_2"/>
    <property type="match status" value="1"/>
</dbReference>
<feature type="transmembrane region" description="Helical" evidence="8">
    <location>
        <begin position="66"/>
        <end position="83"/>
    </location>
</feature>
<feature type="transmembrane region" description="Helical" evidence="8">
    <location>
        <begin position="245"/>
        <end position="270"/>
    </location>
</feature>
<dbReference type="GO" id="GO:0006508">
    <property type="term" value="P:proteolysis"/>
    <property type="evidence" value="ECO:0007669"/>
    <property type="project" value="UniProtKB-KW"/>
</dbReference>
<reference evidence="11" key="1">
    <citation type="submission" date="2017-03" db="EMBL/GenBank/DDBJ databases">
        <authorList>
            <person name="Herbold C."/>
        </authorList>
    </citation>
    <scope>NUCLEOTIDE SEQUENCE [LARGE SCALE GENOMIC DNA]</scope>
</reference>
<feature type="domain" description="Peptidase M50" evidence="9">
    <location>
        <begin position="75"/>
        <end position="261"/>
    </location>
</feature>
<dbReference type="PANTHER" id="PTHR31412">
    <property type="entry name" value="ZINC METALLOPROTEASE EGY1"/>
    <property type="match status" value="1"/>
</dbReference>
<dbReference type="Proteomes" id="UP000230607">
    <property type="component" value="Chromosome 1"/>
</dbReference>
<dbReference type="EMBL" id="LT841358">
    <property type="protein sequence ID" value="SMH71781.1"/>
    <property type="molecule type" value="Genomic_DNA"/>
</dbReference>
<keyword evidence="4" id="KW-0378">Hydrolase</keyword>
<feature type="transmembrane region" description="Helical" evidence="8">
    <location>
        <begin position="33"/>
        <end position="54"/>
    </location>
</feature>
<evidence type="ECO:0000256" key="6">
    <source>
        <dbReference type="ARBA" id="ARBA00022989"/>
    </source>
</evidence>
<keyword evidence="6 8" id="KW-1133">Transmembrane helix</keyword>
<feature type="transmembrane region" description="Helical" evidence="8">
    <location>
        <begin position="103"/>
        <end position="121"/>
    </location>
</feature>
<name>A0A2H1FG79_9ARCH</name>
<keyword evidence="2" id="KW-0645">Protease</keyword>
<dbReference type="GO" id="GO:0016020">
    <property type="term" value="C:membrane"/>
    <property type="evidence" value="ECO:0007669"/>
    <property type="project" value="UniProtKB-SubCell"/>
</dbReference>
<dbReference type="InterPro" id="IPR008915">
    <property type="entry name" value="Peptidase_M50"/>
</dbReference>
<dbReference type="PANTHER" id="PTHR31412:SF0">
    <property type="entry name" value="ZINC METALLOPROTEASE EGY1, CHLOROPLASTIC-RELATED"/>
    <property type="match status" value="1"/>
</dbReference>
<feature type="transmembrane region" description="Helical" evidence="8">
    <location>
        <begin position="133"/>
        <end position="155"/>
    </location>
</feature>
<evidence type="ECO:0000259" key="9">
    <source>
        <dbReference type="Pfam" id="PF02163"/>
    </source>
</evidence>
<gene>
    <name evidence="10" type="ORF">NCS_11593</name>
</gene>
<keyword evidence="3 8" id="KW-0812">Transmembrane</keyword>
<dbReference type="GO" id="GO:0008233">
    <property type="term" value="F:peptidase activity"/>
    <property type="evidence" value="ECO:0007669"/>
    <property type="project" value="UniProtKB-KW"/>
</dbReference>
<keyword evidence="11" id="KW-1185">Reference proteome</keyword>
<protein>
    <submittedName>
        <fullName evidence="10">Putative peptidase family M50</fullName>
    </submittedName>
</protein>
<dbReference type="AlphaFoldDB" id="A0A2H1FG79"/>
<evidence type="ECO:0000256" key="7">
    <source>
        <dbReference type="ARBA" id="ARBA00023136"/>
    </source>
</evidence>
<evidence type="ECO:0000313" key="10">
    <source>
        <dbReference type="EMBL" id="SMH71781.1"/>
    </source>
</evidence>
<evidence type="ECO:0000256" key="2">
    <source>
        <dbReference type="ARBA" id="ARBA00022670"/>
    </source>
</evidence>
<evidence type="ECO:0000256" key="3">
    <source>
        <dbReference type="ARBA" id="ARBA00022692"/>
    </source>
</evidence>
<accession>A0A2H1FG79</accession>
<sequence length="311" mass="34336">MESKNMIARLESNSGRIFVLVSRFEPPKSRRSWIPRALFVATIVTVLVDGYYRAISINSVVKGNDPFYIAILYTASLIGILGIHELGHMIASKRHKLRISWPYFIPGIPVLGFVPTFGALIMSRGLIINRNILFDVGISGPIAGFVVAIIVSTYGAYLSPMIPSTQANALLEKSGLIDLHSSIIMDATVFLVGKHVPNQELVMSPVLLAAWFGFLITFLNLLPAWQLDGGHIARATFGIKWHRILTYVSIGILASTGYYIMALFVLMFSMRSQDVKPLDDISPLSQKRKKMFGLVIALAFLCAPLPFSILP</sequence>
<comment type="subcellular location">
    <subcellularLocation>
        <location evidence="1">Membrane</location>
        <topology evidence="1">Multi-pass membrane protein</topology>
    </subcellularLocation>
</comment>
<evidence type="ECO:0000256" key="5">
    <source>
        <dbReference type="ARBA" id="ARBA00022946"/>
    </source>
</evidence>
<dbReference type="InterPro" id="IPR044838">
    <property type="entry name" value="EGY1-like"/>
</dbReference>